<keyword evidence="7" id="KW-1185">Reference proteome</keyword>
<keyword evidence="1" id="KW-0805">Transcription regulation</keyword>
<dbReference type="Pfam" id="PF13305">
    <property type="entry name" value="TetR_C_33"/>
    <property type="match status" value="1"/>
</dbReference>
<dbReference type="SUPFAM" id="SSF48498">
    <property type="entry name" value="Tetracyclin repressor-like, C-terminal domain"/>
    <property type="match status" value="1"/>
</dbReference>
<keyword evidence="2 4" id="KW-0238">DNA-binding</keyword>
<sequence>MKKEMNPKTPTPKQPYHHGDLRRALLDAAEAELAEKGVEGFTLRGCAKRAGVSHAAPAYHFKDANALLTALATIGFERLNRSMTSRQHAERGDPRQDLVAAGLGYVAFARDNPTLFKLMFGSERPASDDSDLLQHASGAFATLVNSVRNIRGDDPMADADGLQDIAAAWSIVHGIANLLIAGRMGFLQPLLERDPETVLADIIARSLPQQ</sequence>
<dbReference type="Proteomes" id="UP001595579">
    <property type="component" value="Unassembled WGS sequence"/>
</dbReference>
<gene>
    <name evidence="6" type="ORF">ACFOEV_00550</name>
</gene>
<evidence type="ECO:0000256" key="4">
    <source>
        <dbReference type="PROSITE-ProRule" id="PRU00335"/>
    </source>
</evidence>
<dbReference type="InterPro" id="IPR025996">
    <property type="entry name" value="MT1864/Rv1816-like_C"/>
</dbReference>
<dbReference type="PRINTS" id="PR00455">
    <property type="entry name" value="HTHTETR"/>
</dbReference>
<dbReference type="InterPro" id="IPR050109">
    <property type="entry name" value="HTH-type_TetR-like_transc_reg"/>
</dbReference>
<dbReference type="InterPro" id="IPR001647">
    <property type="entry name" value="HTH_TetR"/>
</dbReference>
<feature type="DNA-binding region" description="H-T-H motif" evidence="4">
    <location>
        <begin position="42"/>
        <end position="61"/>
    </location>
</feature>
<dbReference type="Pfam" id="PF00440">
    <property type="entry name" value="TetR_N"/>
    <property type="match status" value="1"/>
</dbReference>
<organism evidence="6 7">
    <name type="scientific">Litchfieldella rifensis</name>
    <dbReference type="NCBI Taxonomy" id="762643"/>
    <lineage>
        <taxon>Bacteria</taxon>
        <taxon>Pseudomonadati</taxon>
        <taxon>Pseudomonadota</taxon>
        <taxon>Gammaproteobacteria</taxon>
        <taxon>Oceanospirillales</taxon>
        <taxon>Halomonadaceae</taxon>
        <taxon>Litchfieldella</taxon>
    </lineage>
</organism>
<dbReference type="PANTHER" id="PTHR30055">
    <property type="entry name" value="HTH-TYPE TRANSCRIPTIONAL REGULATOR RUTR"/>
    <property type="match status" value="1"/>
</dbReference>
<dbReference type="SUPFAM" id="SSF46689">
    <property type="entry name" value="Homeodomain-like"/>
    <property type="match status" value="1"/>
</dbReference>
<dbReference type="PROSITE" id="PS50977">
    <property type="entry name" value="HTH_TETR_2"/>
    <property type="match status" value="1"/>
</dbReference>
<evidence type="ECO:0000256" key="2">
    <source>
        <dbReference type="ARBA" id="ARBA00023125"/>
    </source>
</evidence>
<keyword evidence="3" id="KW-0804">Transcription</keyword>
<reference evidence="7" key="1">
    <citation type="journal article" date="2019" name="Int. J. Syst. Evol. Microbiol.">
        <title>The Global Catalogue of Microorganisms (GCM) 10K type strain sequencing project: providing services to taxonomists for standard genome sequencing and annotation.</title>
        <authorList>
            <consortium name="The Broad Institute Genomics Platform"/>
            <consortium name="The Broad Institute Genome Sequencing Center for Infectious Disease"/>
            <person name="Wu L."/>
            <person name="Ma J."/>
        </authorList>
    </citation>
    <scope>NUCLEOTIDE SEQUENCE [LARGE SCALE GENOMIC DNA]</scope>
    <source>
        <strain evidence="7">CECT 7698</strain>
    </source>
</reference>
<evidence type="ECO:0000256" key="1">
    <source>
        <dbReference type="ARBA" id="ARBA00023015"/>
    </source>
</evidence>
<dbReference type="RefSeq" id="WP_386770509.1">
    <property type="nucleotide sequence ID" value="NZ_JBHRUG010000001.1"/>
</dbReference>
<feature type="domain" description="HTH tetR-type" evidence="5">
    <location>
        <begin position="19"/>
        <end position="79"/>
    </location>
</feature>
<dbReference type="InterPro" id="IPR009057">
    <property type="entry name" value="Homeodomain-like_sf"/>
</dbReference>
<protein>
    <submittedName>
        <fullName evidence="6">TetR/AcrR family transcriptional regulator</fullName>
    </submittedName>
</protein>
<accession>A0ABV7LIX6</accession>
<dbReference type="EMBL" id="JBHRUG010000001">
    <property type="protein sequence ID" value="MFC3282094.1"/>
    <property type="molecule type" value="Genomic_DNA"/>
</dbReference>
<evidence type="ECO:0000313" key="7">
    <source>
        <dbReference type="Proteomes" id="UP001595579"/>
    </source>
</evidence>
<dbReference type="InterPro" id="IPR036271">
    <property type="entry name" value="Tet_transcr_reg_TetR-rel_C_sf"/>
</dbReference>
<evidence type="ECO:0000259" key="5">
    <source>
        <dbReference type="PROSITE" id="PS50977"/>
    </source>
</evidence>
<comment type="caution">
    <text evidence="6">The sequence shown here is derived from an EMBL/GenBank/DDBJ whole genome shotgun (WGS) entry which is preliminary data.</text>
</comment>
<dbReference type="PANTHER" id="PTHR30055:SF220">
    <property type="entry name" value="TETR-FAMILY REGULATORY PROTEIN"/>
    <property type="match status" value="1"/>
</dbReference>
<name>A0ABV7LIX6_9GAMM</name>
<dbReference type="Gene3D" id="1.10.357.10">
    <property type="entry name" value="Tetracycline Repressor, domain 2"/>
    <property type="match status" value="1"/>
</dbReference>
<evidence type="ECO:0000313" key="6">
    <source>
        <dbReference type="EMBL" id="MFC3282094.1"/>
    </source>
</evidence>
<proteinExistence type="predicted"/>
<evidence type="ECO:0000256" key="3">
    <source>
        <dbReference type="ARBA" id="ARBA00023163"/>
    </source>
</evidence>